<proteinExistence type="inferred from homology"/>
<comment type="subunit">
    <text evidence="3">Homodimer.</text>
</comment>
<evidence type="ECO:0000256" key="7">
    <source>
        <dbReference type="ARBA" id="ARBA00023157"/>
    </source>
</evidence>
<evidence type="ECO:0000256" key="8">
    <source>
        <dbReference type="RuleBase" id="RU003471"/>
    </source>
</evidence>
<dbReference type="InterPro" id="IPR023549">
    <property type="entry name" value="Subtilisin_inhibitor"/>
</dbReference>
<dbReference type="Proteomes" id="UP000199393">
    <property type="component" value="Chromosome I"/>
</dbReference>
<keyword evidence="4" id="KW-0964">Secreted</keyword>
<evidence type="ECO:0000259" key="10">
    <source>
        <dbReference type="Pfam" id="PF00720"/>
    </source>
</evidence>
<comment type="subcellular location">
    <subcellularLocation>
        <location evidence="1">Secreted</location>
    </subcellularLocation>
</comment>
<keyword evidence="5 8" id="KW-0646">Protease inhibitor</keyword>
<comment type="similarity">
    <text evidence="2 8">Belongs to the protease inhibitor I16 (SSI) family.</text>
</comment>
<dbReference type="RefSeq" id="WP_091589128.1">
    <property type="nucleotide sequence ID" value="NZ_JBHRWG010000003.1"/>
</dbReference>
<keyword evidence="6 8" id="KW-0722">Serine protease inhibitor</keyword>
<evidence type="ECO:0000313" key="12">
    <source>
        <dbReference type="Proteomes" id="UP000199393"/>
    </source>
</evidence>
<evidence type="ECO:0000256" key="6">
    <source>
        <dbReference type="ARBA" id="ARBA00022900"/>
    </source>
</evidence>
<dbReference type="InterPro" id="IPR000691">
    <property type="entry name" value="Prot_inh_I16_SSI"/>
</dbReference>
<accession>A0A1C3N046</accession>
<organism evidence="11 12">
    <name type="scientific">Micromonospora krabiensis</name>
    <dbReference type="NCBI Taxonomy" id="307121"/>
    <lineage>
        <taxon>Bacteria</taxon>
        <taxon>Bacillati</taxon>
        <taxon>Actinomycetota</taxon>
        <taxon>Actinomycetes</taxon>
        <taxon>Micromonosporales</taxon>
        <taxon>Micromonosporaceae</taxon>
        <taxon>Micromonospora</taxon>
    </lineage>
</organism>
<dbReference type="AlphaFoldDB" id="A0A1C3N046"/>
<dbReference type="STRING" id="307121.GA0070620_1445"/>
<evidence type="ECO:0000256" key="3">
    <source>
        <dbReference type="ARBA" id="ARBA00011738"/>
    </source>
</evidence>
<dbReference type="SUPFAM" id="SSF55399">
    <property type="entry name" value="Subtilisin inhibitor"/>
    <property type="match status" value="1"/>
</dbReference>
<dbReference type="OrthoDB" id="4567948at2"/>
<sequence>MPFAQRIVALVAAVLVAGGLTAAARPEAAHAAARPEATHAVPRADQPPSVLVLTVQPPTAAPRASVLFCGPSGGDHPAASAACGTLAGVGGDPGTLNLDPDTLCTLEYAPVTVRALGFWGDRPVTYAKTFANRCVLLRETGELFAF</sequence>
<keyword evidence="9" id="KW-0732">Signal</keyword>
<protein>
    <submittedName>
        <fullName evidence="11">Subtilisin inhibitor-like</fullName>
    </submittedName>
</protein>
<dbReference type="InterPro" id="IPR036819">
    <property type="entry name" value="Subtilisin_inhibitor-like_sf"/>
</dbReference>
<evidence type="ECO:0000256" key="1">
    <source>
        <dbReference type="ARBA" id="ARBA00004613"/>
    </source>
</evidence>
<dbReference type="GO" id="GO:0005576">
    <property type="term" value="C:extracellular region"/>
    <property type="evidence" value="ECO:0007669"/>
    <property type="project" value="UniProtKB-SubCell"/>
</dbReference>
<feature type="chain" id="PRO_5039185627" evidence="9">
    <location>
        <begin position="23"/>
        <end position="146"/>
    </location>
</feature>
<keyword evidence="7" id="KW-1015">Disulfide bond</keyword>
<name>A0A1C3N046_9ACTN</name>
<dbReference type="GO" id="GO:0004867">
    <property type="term" value="F:serine-type endopeptidase inhibitor activity"/>
    <property type="evidence" value="ECO:0007669"/>
    <property type="project" value="UniProtKB-KW"/>
</dbReference>
<evidence type="ECO:0000256" key="5">
    <source>
        <dbReference type="ARBA" id="ARBA00022690"/>
    </source>
</evidence>
<dbReference type="Gene3D" id="3.30.350.10">
    <property type="entry name" value="Subtilisin inhibitor-like"/>
    <property type="match status" value="1"/>
</dbReference>
<evidence type="ECO:0000313" key="11">
    <source>
        <dbReference type="EMBL" id="SBV25963.1"/>
    </source>
</evidence>
<evidence type="ECO:0000256" key="9">
    <source>
        <dbReference type="SAM" id="SignalP"/>
    </source>
</evidence>
<feature type="signal peptide" evidence="9">
    <location>
        <begin position="1"/>
        <end position="22"/>
    </location>
</feature>
<reference evidence="12" key="1">
    <citation type="submission" date="2016-06" db="EMBL/GenBank/DDBJ databases">
        <authorList>
            <person name="Varghese N."/>
        </authorList>
    </citation>
    <scope>NUCLEOTIDE SEQUENCE [LARGE SCALE GENOMIC DNA]</scope>
    <source>
        <strain evidence="12">DSM 45344</strain>
    </source>
</reference>
<keyword evidence="12" id="KW-1185">Reference proteome</keyword>
<evidence type="ECO:0000256" key="4">
    <source>
        <dbReference type="ARBA" id="ARBA00022525"/>
    </source>
</evidence>
<dbReference type="PRINTS" id="PR00294">
    <property type="entry name" value="SSBTLNINHBTR"/>
</dbReference>
<dbReference type="Pfam" id="PF00720">
    <property type="entry name" value="SSI"/>
    <property type="match status" value="1"/>
</dbReference>
<evidence type="ECO:0000256" key="2">
    <source>
        <dbReference type="ARBA" id="ARBA00010472"/>
    </source>
</evidence>
<gene>
    <name evidence="11" type="ORF">GA0070620_1445</name>
</gene>
<feature type="domain" description="Subtilisin inhibitor" evidence="10">
    <location>
        <begin position="48"/>
        <end position="132"/>
    </location>
</feature>
<dbReference type="EMBL" id="LT598496">
    <property type="protein sequence ID" value="SBV25963.1"/>
    <property type="molecule type" value="Genomic_DNA"/>
</dbReference>